<comment type="caution">
    <text evidence="1">The sequence shown here is derived from an EMBL/GenBank/DDBJ whole genome shotgun (WGS) entry which is preliminary data.</text>
</comment>
<keyword evidence="2" id="KW-1185">Reference proteome</keyword>
<evidence type="ECO:0000313" key="2">
    <source>
        <dbReference type="Proteomes" id="UP000076154"/>
    </source>
</evidence>
<evidence type="ECO:0000313" key="1">
    <source>
        <dbReference type="EMBL" id="RDB20624.1"/>
    </source>
</evidence>
<proteinExistence type="predicted"/>
<gene>
    <name evidence="1" type="ORF">Hypma_012251</name>
</gene>
<organism evidence="1 2">
    <name type="scientific">Hypsizygus marmoreus</name>
    <name type="common">White beech mushroom</name>
    <name type="synonym">Agaricus marmoreus</name>
    <dbReference type="NCBI Taxonomy" id="39966"/>
    <lineage>
        <taxon>Eukaryota</taxon>
        <taxon>Fungi</taxon>
        <taxon>Dikarya</taxon>
        <taxon>Basidiomycota</taxon>
        <taxon>Agaricomycotina</taxon>
        <taxon>Agaricomycetes</taxon>
        <taxon>Agaricomycetidae</taxon>
        <taxon>Agaricales</taxon>
        <taxon>Tricholomatineae</taxon>
        <taxon>Lyophyllaceae</taxon>
        <taxon>Hypsizygus</taxon>
    </lineage>
</organism>
<reference evidence="1" key="1">
    <citation type="submission" date="2018-04" db="EMBL/GenBank/DDBJ databases">
        <title>Whole genome sequencing of Hypsizygus marmoreus.</title>
        <authorList>
            <person name="Choi I.-G."/>
            <person name="Min B."/>
            <person name="Kim J.-G."/>
            <person name="Kim S."/>
            <person name="Oh Y.-L."/>
            <person name="Kong W.-S."/>
            <person name="Park H."/>
            <person name="Jeong J."/>
            <person name="Song E.-S."/>
        </authorList>
    </citation>
    <scope>NUCLEOTIDE SEQUENCE [LARGE SCALE GENOMIC DNA]</scope>
    <source>
        <strain evidence="1">51987-8</strain>
    </source>
</reference>
<dbReference type="InParanoid" id="A0A369JMK1"/>
<dbReference type="AlphaFoldDB" id="A0A369JMK1"/>
<accession>A0A369JMK1</accession>
<sequence>MKEAIPARVEHRLVLEDFELAIPAATLMGWQSQVEAWEKDAKAKNPYKTEVKSECLPQDGANCPVLKVELFIAVSEHAVRLELAKEVEQSEIGRDSDFLDEVHPSIMISTGLQIEDEQYVLSISCFVQFFPDSFIRRRLASDLSSLGQHATNKQLATMAERSNKLRRKIASWIDVQTLYMPAVALERAKRGASANPDGVAPTKVQNVSLWLPSALLDVAPVDASLRLYEWKLREGQAYDALEELRHNLRLRSHLLKDKDRFARGVKHNTRSNAAIKKLNVKINRAAVKYRVARRALLSLSPGLKMSDWQHTLRDLAQDDVRALSEGLHGDTEGTRRPSWIWTTPGVVPKEGEDTALSDGEISFRSALGAILTE</sequence>
<dbReference type="STRING" id="39966.A0A369JMK1"/>
<name>A0A369JMK1_HYPMA</name>
<dbReference type="OrthoDB" id="3261436at2759"/>
<dbReference type="Proteomes" id="UP000076154">
    <property type="component" value="Unassembled WGS sequence"/>
</dbReference>
<protein>
    <submittedName>
        <fullName evidence="1">Uncharacterized protein</fullName>
    </submittedName>
</protein>
<dbReference type="EMBL" id="LUEZ02000058">
    <property type="protein sequence ID" value="RDB20624.1"/>
    <property type="molecule type" value="Genomic_DNA"/>
</dbReference>